<dbReference type="GO" id="GO:0008982">
    <property type="term" value="F:protein-N(PI)-phosphohistidine-sugar phosphotransferase activity"/>
    <property type="evidence" value="ECO:0007669"/>
    <property type="project" value="InterPro"/>
</dbReference>
<accession>A0A285CJQ9</accession>
<dbReference type="Gene3D" id="3.40.930.10">
    <property type="entry name" value="Mannitol-specific EII, Chain A"/>
    <property type="match status" value="1"/>
</dbReference>
<evidence type="ECO:0000256" key="1">
    <source>
        <dbReference type="ARBA" id="ARBA00022679"/>
    </source>
</evidence>
<evidence type="ECO:0000313" key="6">
    <source>
        <dbReference type="EMBL" id="SNX67233.1"/>
    </source>
</evidence>
<dbReference type="InterPro" id="IPR002178">
    <property type="entry name" value="PTS_EIIA_type-2_dom"/>
</dbReference>
<evidence type="ECO:0000259" key="4">
    <source>
        <dbReference type="PROSITE" id="PS51099"/>
    </source>
</evidence>
<feature type="domain" description="PTS EIIB type-2" evidence="4">
    <location>
        <begin position="406"/>
        <end position="494"/>
    </location>
</feature>
<dbReference type="GO" id="GO:0006355">
    <property type="term" value="P:regulation of DNA-templated transcription"/>
    <property type="evidence" value="ECO:0007669"/>
    <property type="project" value="InterPro"/>
</dbReference>
<dbReference type="Gene3D" id="3.40.50.2300">
    <property type="match status" value="1"/>
</dbReference>
<dbReference type="PROSITE" id="PS51094">
    <property type="entry name" value="PTS_EIIA_TYPE_2"/>
    <property type="match status" value="1"/>
</dbReference>
<keyword evidence="1" id="KW-0808">Transferase</keyword>
<dbReference type="PROSITE" id="PS51099">
    <property type="entry name" value="PTS_EIIB_TYPE_2"/>
    <property type="match status" value="1"/>
</dbReference>
<dbReference type="Pfam" id="PF00359">
    <property type="entry name" value="PTS_EIIA_2"/>
    <property type="match status" value="1"/>
</dbReference>
<keyword evidence="2" id="KW-0677">Repeat</keyword>
<feature type="domain" description="PTS EIIA type-2" evidence="3">
    <location>
        <begin position="544"/>
        <end position="688"/>
    </location>
</feature>
<dbReference type="InterPro" id="IPR036634">
    <property type="entry name" value="PRD_sf"/>
</dbReference>
<dbReference type="Gene3D" id="1.10.1790.10">
    <property type="entry name" value="PRD domain"/>
    <property type="match status" value="1"/>
</dbReference>
<evidence type="ECO:0000256" key="2">
    <source>
        <dbReference type="ARBA" id="ARBA00022737"/>
    </source>
</evidence>
<dbReference type="RefSeq" id="WP_179714146.1">
    <property type="nucleotide sequence ID" value="NZ_JBEPMQ010000003.1"/>
</dbReference>
<dbReference type="InterPro" id="IPR050661">
    <property type="entry name" value="BglG_antiterminators"/>
</dbReference>
<dbReference type="SUPFAM" id="SSF55804">
    <property type="entry name" value="Phoshotransferase/anion transport protein"/>
    <property type="match status" value="1"/>
</dbReference>
<evidence type="ECO:0000259" key="5">
    <source>
        <dbReference type="PROSITE" id="PS51372"/>
    </source>
</evidence>
<dbReference type="Proteomes" id="UP000219546">
    <property type="component" value="Unassembled WGS sequence"/>
</dbReference>
<dbReference type="SUPFAM" id="SSF63520">
    <property type="entry name" value="PTS-regulatory domain, PRD"/>
    <property type="match status" value="1"/>
</dbReference>
<dbReference type="CDD" id="cd05568">
    <property type="entry name" value="PTS_IIB_bgl_like"/>
    <property type="match status" value="1"/>
</dbReference>
<dbReference type="GO" id="GO:0009401">
    <property type="term" value="P:phosphoenolpyruvate-dependent sugar phosphotransferase system"/>
    <property type="evidence" value="ECO:0007669"/>
    <property type="project" value="InterPro"/>
</dbReference>
<dbReference type="InterPro" id="IPR036095">
    <property type="entry name" value="PTS_EIIB-like_sf"/>
</dbReference>
<dbReference type="Pfam" id="PF00874">
    <property type="entry name" value="PRD"/>
    <property type="match status" value="1"/>
</dbReference>
<keyword evidence="7" id="KW-1185">Reference proteome</keyword>
<dbReference type="PANTHER" id="PTHR30185:SF9">
    <property type="entry name" value="MANNITOL-SPECIFIC PHOSPHOTRANSFERASE ENZYME IIA COMPONENT"/>
    <property type="match status" value="1"/>
</dbReference>
<dbReference type="PROSITE" id="PS51372">
    <property type="entry name" value="PRD_2"/>
    <property type="match status" value="1"/>
</dbReference>
<dbReference type="EMBL" id="OAOP01000001">
    <property type="protein sequence ID" value="SNX67233.1"/>
    <property type="molecule type" value="Genomic_DNA"/>
</dbReference>
<dbReference type="InterPro" id="IPR016152">
    <property type="entry name" value="PTrfase/Anion_transptr"/>
</dbReference>
<dbReference type="AlphaFoldDB" id="A0A285CJQ9"/>
<organism evidence="6 7">
    <name type="scientific">Bacillus oleivorans</name>
    <dbReference type="NCBI Taxonomy" id="1448271"/>
    <lineage>
        <taxon>Bacteria</taxon>
        <taxon>Bacillati</taxon>
        <taxon>Bacillota</taxon>
        <taxon>Bacilli</taxon>
        <taxon>Bacillales</taxon>
        <taxon>Bacillaceae</taxon>
        <taxon>Bacillus</taxon>
    </lineage>
</organism>
<dbReference type="InterPro" id="IPR011608">
    <property type="entry name" value="PRD"/>
</dbReference>
<dbReference type="PANTHER" id="PTHR30185">
    <property type="entry name" value="CRYPTIC BETA-GLUCOSIDE BGL OPERON ANTITERMINATOR"/>
    <property type="match status" value="1"/>
</dbReference>
<feature type="domain" description="PRD" evidence="5">
    <location>
        <begin position="295"/>
        <end position="402"/>
    </location>
</feature>
<dbReference type="SUPFAM" id="SSF52794">
    <property type="entry name" value="PTS system IIB component-like"/>
    <property type="match status" value="1"/>
</dbReference>
<reference evidence="6 7" key="1">
    <citation type="submission" date="2017-08" db="EMBL/GenBank/DDBJ databases">
        <authorList>
            <person name="de Groot N.N."/>
        </authorList>
    </citation>
    <scope>NUCLEOTIDE SEQUENCE [LARGE SCALE GENOMIC DNA]</scope>
    <source>
        <strain evidence="6 7">JC228</strain>
    </source>
</reference>
<evidence type="ECO:0000313" key="7">
    <source>
        <dbReference type="Proteomes" id="UP000219546"/>
    </source>
</evidence>
<name>A0A285CJQ9_9BACI</name>
<gene>
    <name evidence="6" type="ORF">SAMN05877753_101552</name>
</gene>
<sequence>MLDERATNLLHVILSSRLVTMKELEERLDCTRRQVSYDLQKINDWLIDQELPPIENKRSFGLIIDKRVKEHVSTILPNLKTEEYILSHEVRMAIILLSAFMNDEYLSVNHVTNILKVSRNTVLSYVKQADSHASRYGVSLQYNRQAGYHLTGDEMAVRKLALKMLSRIIQQQNGMTLIERMVDECKGKGTFLACFQQMHAALSQMEDSLHVSYVEERMRELAAYFTILLIRINVRRLLFFPKEIVETIQETDGYDAVEQMMKDSQLSVSEDEKIYLTMLVLGLNVRYDLYLYQKPDENDLSKIIDEIISEFEILACVTFIDREHAKQALLMHLKPAYYRMIFNIPITNPYLNKIKEEHLDLFNLVKKSLKKLEEAVGSTISEDEVGYITLHFGSFLTAQGLPFRRKRSIIVCPSGVGTSNLLKREIEQLVPEIEIVKVISIREFNEKIEDEFDLIFSTVMLQTKKPLLVVQPILTALDKAKIIQEVDVVLQGSRPNTPNVHQLIEVIKLFSTVHDEKGLYTAITNVLTGNMAKTIGRYKPVLKELITKEMIQVVDFVESWEEAIRLAANPLLEAHSINGEYVEAMIKNVMEMGAYIVLTPKVALPHARPEEGVKKLGMSLLKLNQPVSFSEGDPDKDVNIIIVLAATDNETHLKALSQLSELLEEDENINEILKASNADSIIPLIYQYS</sequence>
<dbReference type="CDD" id="cd00211">
    <property type="entry name" value="PTS_IIA_fru"/>
    <property type="match status" value="1"/>
</dbReference>
<protein>
    <submittedName>
        <fullName evidence="6">Transcriptional antiterminator</fullName>
    </submittedName>
</protein>
<dbReference type="InterPro" id="IPR013011">
    <property type="entry name" value="PTS_EIIB_2"/>
</dbReference>
<proteinExistence type="predicted"/>
<evidence type="ECO:0000259" key="3">
    <source>
        <dbReference type="PROSITE" id="PS51094"/>
    </source>
</evidence>